<keyword evidence="1" id="KW-0805">Transcription regulation</keyword>
<dbReference type="SUPFAM" id="SSF46689">
    <property type="entry name" value="Homeodomain-like"/>
    <property type="match status" value="1"/>
</dbReference>
<reference evidence="6 7" key="1">
    <citation type="submission" date="2020-07" db="EMBL/GenBank/DDBJ databases">
        <title>Genomic Encyclopedia of Type Strains, Phase IV (KMG-IV): sequencing the most valuable type-strain genomes for metagenomic binning, comparative biology and taxonomic classification.</title>
        <authorList>
            <person name="Goeker M."/>
        </authorList>
    </citation>
    <scope>NUCLEOTIDE SEQUENCE [LARGE SCALE GENOMIC DNA]</scope>
    <source>
        <strain evidence="6 7">DSM 45533</strain>
    </source>
</reference>
<dbReference type="InterPro" id="IPR001647">
    <property type="entry name" value="HTH_TetR"/>
</dbReference>
<keyword evidence="2 4" id="KW-0238">DNA-binding</keyword>
<evidence type="ECO:0000259" key="5">
    <source>
        <dbReference type="PROSITE" id="PS50977"/>
    </source>
</evidence>
<dbReference type="SUPFAM" id="SSF48498">
    <property type="entry name" value="Tetracyclin repressor-like, C-terminal domain"/>
    <property type="match status" value="1"/>
</dbReference>
<evidence type="ECO:0000256" key="3">
    <source>
        <dbReference type="ARBA" id="ARBA00023163"/>
    </source>
</evidence>
<dbReference type="InterPro" id="IPR036271">
    <property type="entry name" value="Tet_transcr_reg_TetR-rel_C_sf"/>
</dbReference>
<accession>A0A7W0HUQ5</accession>
<proteinExistence type="predicted"/>
<dbReference type="GO" id="GO:0003700">
    <property type="term" value="F:DNA-binding transcription factor activity"/>
    <property type="evidence" value="ECO:0007669"/>
    <property type="project" value="TreeGrafter"/>
</dbReference>
<dbReference type="PROSITE" id="PS50977">
    <property type="entry name" value="HTH_TETR_2"/>
    <property type="match status" value="1"/>
</dbReference>
<keyword evidence="3" id="KW-0804">Transcription</keyword>
<dbReference type="RefSeq" id="WP_181615088.1">
    <property type="nucleotide sequence ID" value="NZ_BAABAM010000007.1"/>
</dbReference>
<dbReference type="InterPro" id="IPR011075">
    <property type="entry name" value="TetR_C"/>
</dbReference>
<dbReference type="Proteomes" id="UP000530928">
    <property type="component" value="Unassembled WGS sequence"/>
</dbReference>
<evidence type="ECO:0000256" key="2">
    <source>
        <dbReference type="ARBA" id="ARBA00023125"/>
    </source>
</evidence>
<dbReference type="PANTHER" id="PTHR30055:SF148">
    <property type="entry name" value="TETR-FAMILY TRANSCRIPTIONAL REGULATOR"/>
    <property type="match status" value="1"/>
</dbReference>
<feature type="domain" description="HTH tetR-type" evidence="5">
    <location>
        <begin position="10"/>
        <end position="70"/>
    </location>
</feature>
<keyword evidence="7" id="KW-1185">Reference proteome</keyword>
<comment type="caution">
    <text evidence="6">The sequence shown here is derived from an EMBL/GenBank/DDBJ whole genome shotgun (WGS) entry which is preliminary data.</text>
</comment>
<dbReference type="Pfam" id="PF16859">
    <property type="entry name" value="TetR_C_11"/>
    <property type="match status" value="1"/>
</dbReference>
<dbReference type="EMBL" id="JACDUR010000008">
    <property type="protein sequence ID" value="MBA2896408.1"/>
    <property type="molecule type" value="Genomic_DNA"/>
</dbReference>
<organism evidence="6 7">
    <name type="scientific">Nonomuraea soli</name>
    <dbReference type="NCBI Taxonomy" id="1032476"/>
    <lineage>
        <taxon>Bacteria</taxon>
        <taxon>Bacillati</taxon>
        <taxon>Actinomycetota</taxon>
        <taxon>Actinomycetes</taxon>
        <taxon>Streptosporangiales</taxon>
        <taxon>Streptosporangiaceae</taxon>
        <taxon>Nonomuraea</taxon>
    </lineage>
</organism>
<feature type="DNA-binding region" description="H-T-H motif" evidence="4">
    <location>
        <begin position="33"/>
        <end position="52"/>
    </location>
</feature>
<dbReference type="Gene3D" id="1.10.357.10">
    <property type="entry name" value="Tetracycline Repressor, domain 2"/>
    <property type="match status" value="1"/>
</dbReference>
<dbReference type="PRINTS" id="PR00455">
    <property type="entry name" value="HTHTETR"/>
</dbReference>
<evidence type="ECO:0000313" key="6">
    <source>
        <dbReference type="EMBL" id="MBA2896408.1"/>
    </source>
</evidence>
<gene>
    <name evidence="6" type="ORF">HNR30_007799</name>
</gene>
<dbReference type="PANTHER" id="PTHR30055">
    <property type="entry name" value="HTH-TYPE TRANSCRIPTIONAL REGULATOR RUTR"/>
    <property type="match status" value="1"/>
</dbReference>
<dbReference type="Pfam" id="PF00440">
    <property type="entry name" value="TetR_N"/>
    <property type="match status" value="1"/>
</dbReference>
<dbReference type="GO" id="GO:0000976">
    <property type="term" value="F:transcription cis-regulatory region binding"/>
    <property type="evidence" value="ECO:0007669"/>
    <property type="project" value="TreeGrafter"/>
</dbReference>
<protein>
    <submittedName>
        <fullName evidence="6">AcrR family transcriptional regulator</fullName>
    </submittedName>
</protein>
<evidence type="ECO:0000313" key="7">
    <source>
        <dbReference type="Proteomes" id="UP000530928"/>
    </source>
</evidence>
<evidence type="ECO:0000256" key="4">
    <source>
        <dbReference type="PROSITE-ProRule" id="PRU00335"/>
    </source>
</evidence>
<evidence type="ECO:0000256" key="1">
    <source>
        <dbReference type="ARBA" id="ARBA00023015"/>
    </source>
</evidence>
<dbReference type="InterPro" id="IPR050109">
    <property type="entry name" value="HTH-type_TetR-like_transc_reg"/>
</dbReference>
<dbReference type="InterPro" id="IPR009057">
    <property type="entry name" value="Homeodomain-like_sf"/>
</dbReference>
<dbReference type="Gene3D" id="1.10.10.60">
    <property type="entry name" value="Homeodomain-like"/>
    <property type="match status" value="1"/>
</dbReference>
<name>A0A7W0HUQ5_9ACTN</name>
<dbReference type="AlphaFoldDB" id="A0A7W0HUQ5"/>
<sequence length="198" mass="21753">MTPNPARRSERSRIAILAAALELVREVGYGKLTVEAIAARAGVGKQTIYRWWPSKAAVIFDAFLQHNQTPAAGEVVLPDTGDFAADMRLVLHATVAEFNDPTFASAYRALNTDVQDDPELAEQMLARVLKPTLEAVGERFRAAQRAGQIAGGVDLEVAVEALFGPIYYRWLLRTAPLTTGYADAVLEQLLRGWQAYRP</sequence>